<feature type="transmembrane region" description="Helical" evidence="1">
    <location>
        <begin position="17"/>
        <end position="38"/>
    </location>
</feature>
<protein>
    <submittedName>
        <fullName evidence="2">ABC transporter permease subunit</fullName>
    </submittedName>
</protein>
<feature type="transmembrane region" description="Helical" evidence="1">
    <location>
        <begin position="79"/>
        <end position="98"/>
    </location>
</feature>
<dbReference type="Proteomes" id="UP001629744">
    <property type="component" value="Unassembled WGS sequence"/>
</dbReference>
<dbReference type="PANTHER" id="PTHR37305">
    <property type="entry name" value="INTEGRAL MEMBRANE PROTEIN-RELATED"/>
    <property type="match status" value="1"/>
</dbReference>
<dbReference type="RefSeq" id="WP_348610452.1">
    <property type="nucleotide sequence ID" value="NZ_CP157276.1"/>
</dbReference>
<feature type="transmembrane region" description="Helical" evidence="1">
    <location>
        <begin position="155"/>
        <end position="176"/>
    </location>
</feature>
<evidence type="ECO:0000256" key="1">
    <source>
        <dbReference type="SAM" id="Phobius"/>
    </source>
</evidence>
<dbReference type="EMBL" id="JBDLNU010000006">
    <property type="protein sequence ID" value="MFM1730943.1"/>
    <property type="molecule type" value="Genomic_DNA"/>
</dbReference>
<reference evidence="2 3" key="1">
    <citation type="submission" date="2023-11" db="EMBL/GenBank/DDBJ databases">
        <authorList>
            <person name="Val-Calvo J."/>
            <person name="Scortti M."/>
            <person name="Vazquez-Boland J."/>
        </authorList>
    </citation>
    <scope>NUCLEOTIDE SEQUENCE [LARGE SCALE GENOMIC DNA]</scope>
    <source>
        <strain evidence="2 3">DSM 46662</strain>
    </source>
</reference>
<organism evidence="2 3">
    <name type="scientific">Prescottella soli</name>
    <dbReference type="NCBI Taxonomy" id="1543852"/>
    <lineage>
        <taxon>Bacteria</taxon>
        <taxon>Bacillati</taxon>
        <taxon>Actinomycetota</taxon>
        <taxon>Actinomycetes</taxon>
        <taxon>Mycobacteriales</taxon>
        <taxon>Nocardiaceae</taxon>
        <taxon>Prescottella</taxon>
    </lineage>
</organism>
<proteinExistence type="predicted"/>
<keyword evidence="1" id="KW-0812">Transmembrane</keyword>
<keyword evidence="3" id="KW-1185">Reference proteome</keyword>
<keyword evidence="1" id="KW-1133">Transmembrane helix</keyword>
<dbReference type="Pfam" id="PF12679">
    <property type="entry name" value="ABC2_membrane_2"/>
    <property type="match status" value="1"/>
</dbReference>
<evidence type="ECO:0000313" key="3">
    <source>
        <dbReference type="Proteomes" id="UP001629744"/>
    </source>
</evidence>
<feature type="transmembrane region" description="Helical" evidence="1">
    <location>
        <begin position="119"/>
        <end position="143"/>
    </location>
</feature>
<sequence length="262" mass="27078">MATDLVRLDLLLRRRSLIGFSLGMAAYTFVIVALYPAFRHETGLDKLMSENSTFAALLGIRGSLTSASGWLNANLYTNFLPLVVLLLTVGYGASCIAGQNEDGTLGLVASLPLTRTRIALQKVGAMCLVAVPVSAVTAISVFLGRGFGLRVDAAALVGVTIAVLLLGIDFGALAMLIGSLTGSRSVALGVASSVTAAAYLVNSLAPVVSWIRPARLASPFFYAVGDGQLVEGVSVTAFVVLSAVAVALSAATVVAFRRLDVD</sequence>
<dbReference type="PANTHER" id="PTHR37305:SF1">
    <property type="entry name" value="MEMBRANE PROTEIN"/>
    <property type="match status" value="1"/>
</dbReference>
<comment type="caution">
    <text evidence="2">The sequence shown here is derived from an EMBL/GenBank/DDBJ whole genome shotgun (WGS) entry which is preliminary data.</text>
</comment>
<evidence type="ECO:0000313" key="2">
    <source>
        <dbReference type="EMBL" id="MFM1730943.1"/>
    </source>
</evidence>
<feature type="transmembrane region" description="Helical" evidence="1">
    <location>
        <begin position="232"/>
        <end position="256"/>
    </location>
</feature>
<accession>A0ABW9G1Y3</accession>
<name>A0ABW9G1Y3_9NOCA</name>
<gene>
    <name evidence="2" type="ORF">ABEU19_004486</name>
</gene>
<feature type="transmembrane region" description="Helical" evidence="1">
    <location>
        <begin position="188"/>
        <end position="212"/>
    </location>
</feature>
<keyword evidence="1" id="KW-0472">Membrane</keyword>